<keyword evidence="2" id="KW-0645">Protease</keyword>
<dbReference type="PANTHER" id="PTHR47053:SF1">
    <property type="entry name" value="MUREIN DD-ENDOPEPTIDASE MEPH-RELATED"/>
    <property type="match status" value="1"/>
</dbReference>
<evidence type="ECO:0000256" key="2">
    <source>
        <dbReference type="ARBA" id="ARBA00022670"/>
    </source>
</evidence>
<dbReference type="PANTHER" id="PTHR47053">
    <property type="entry name" value="MUREIN DD-ENDOPEPTIDASE MEPH-RELATED"/>
    <property type="match status" value="1"/>
</dbReference>
<dbReference type="eggNOG" id="COG0791">
    <property type="taxonomic scope" value="Bacteria"/>
</dbReference>
<evidence type="ECO:0000256" key="5">
    <source>
        <dbReference type="SAM" id="MobiDB-lite"/>
    </source>
</evidence>
<evidence type="ECO:0000259" key="6">
    <source>
        <dbReference type="PROSITE" id="PS51935"/>
    </source>
</evidence>
<feature type="region of interest" description="Disordered" evidence="5">
    <location>
        <begin position="186"/>
        <end position="211"/>
    </location>
</feature>
<dbReference type="Pfam" id="PF00877">
    <property type="entry name" value="NLPC_P60"/>
    <property type="match status" value="1"/>
</dbReference>
<dbReference type="PROSITE" id="PS51935">
    <property type="entry name" value="NLPC_P60"/>
    <property type="match status" value="1"/>
</dbReference>
<protein>
    <submittedName>
        <fullName evidence="7">NLP/P60 protein</fullName>
    </submittedName>
</protein>
<dbReference type="InterPro" id="IPR000064">
    <property type="entry name" value="NLP_P60_dom"/>
</dbReference>
<dbReference type="HOGENOM" id="CLU_072284_0_0_11"/>
<dbReference type="GO" id="GO:0006508">
    <property type="term" value="P:proteolysis"/>
    <property type="evidence" value="ECO:0007669"/>
    <property type="project" value="UniProtKB-KW"/>
</dbReference>
<feature type="domain" description="NlpC/P60" evidence="6">
    <location>
        <begin position="216"/>
        <end position="332"/>
    </location>
</feature>
<sequence>MDEADHESLYRRIWLSPQSRRVATIAAVTTGTLAASTAGFAATMPGPGGNASLEPTATTATTASVIGGGSRASTPATSAVGLASRIGDPDPTLTAVSIAPDRTTIAPDAPVVFTVRATQIGTNQPVSNQRIRIAVANGPQWTTTAQLQTDASGTAKISTRLLSTTTLTAVFDGTNALRPSLANATTVTVRSPTTSGSATGSTTGRSTTTPTVIPGSSIGQKIVYLASLQKGKPYVYGAAGPNAFDCSGYSQYVFKQLGRYLPRTAQQQYDASIHIPKAAKQPGDLIFFGSPDNITHMGIYAGNGYMWAAPQTGRTINLQPIYTSTYWVGRFL</sequence>
<proteinExistence type="inferred from homology"/>
<dbReference type="STRING" id="656024.FsymDg_2172"/>
<keyword evidence="3" id="KW-0378">Hydrolase</keyword>
<accession>F8AYZ4</accession>
<evidence type="ECO:0000256" key="1">
    <source>
        <dbReference type="ARBA" id="ARBA00007074"/>
    </source>
</evidence>
<dbReference type="Gene3D" id="3.90.1720.10">
    <property type="entry name" value="endopeptidase domain like (from Nostoc punctiforme)"/>
    <property type="match status" value="1"/>
</dbReference>
<evidence type="ECO:0000256" key="4">
    <source>
        <dbReference type="ARBA" id="ARBA00022807"/>
    </source>
</evidence>
<feature type="compositionally biased region" description="Low complexity" evidence="5">
    <location>
        <begin position="190"/>
        <end position="211"/>
    </location>
</feature>
<evidence type="ECO:0000256" key="3">
    <source>
        <dbReference type="ARBA" id="ARBA00022801"/>
    </source>
</evidence>
<organism evidence="7 8">
    <name type="scientific">Candidatus Protofrankia datiscae</name>
    <dbReference type="NCBI Taxonomy" id="2716812"/>
    <lineage>
        <taxon>Bacteria</taxon>
        <taxon>Bacillati</taxon>
        <taxon>Actinomycetota</taxon>
        <taxon>Actinomycetes</taxon>
        <taxon>Frankiales</taxon>
        <taxon>Frankiaceae</taxon>
        <taxon>Protofrankia</taxon>
    </lineage>
</organism>
<reference evidence="7 8" key="1">
    <citation type="submission" date="2011-05" db="EMBL/GenBank/DDBJ databases">
        <title>Complete sequence of chromosome of Frankia symbiont of Datisca glomerata.</title>
        <authorList>
            <consortium name="US DOE Joint Genome Institute"/>
            <person name="Lucas S."/>
            <person name="Han J."/>
            <person name="Lapidus A."/>
            <person name="Cheng J.-F."/>
            <person name="Goodwin L."/>
            <person name="Pitluck S."/>
            <person name="Peters L."/>
            <person name="Mikhailova N."/>
            <person name="Chertkov O."/>
            <person name="Teshima H."/>
            <person name="Han C."/>
            <person name="Tapia R."/>
            <person name="Land M."/>
            <person name="Hauser L."/>
            <person name="Kyrpides N."/>
            <person name="Ivanova N."/>
            <person name="Pagani I."/>
            <person name="Berry A."/>
            <person name="Pawlowski K."/>
            <person name="Persson T."/>
            <person name="Vanden Heuvel B."/>
            <person name="Benson D."/>
            <person name="Woyke T."/>
        </authorList>
    </citation>
    <scope>NUCLEOTIDE SEQUENCE [LARGE SCALE GENOMIC DNA]</scope>
    <source>
        <strain evidence="8">4085684</strain>
    </source>
</reference>
<dbReference type="InterPro" id="IPR038765">
    <property type="entry name" value="Papain-like_cys_pep_sf"/>
</dbReference>
<keyword evidence="8" id="KW-1185">Reference proteome</keyword>
<dbReference type="KEGG" id="fsy:FsymDg_2172"/>
<keyword evidence="4" id="KW-0788">Thiol protease</keyword>
<dbReference type="Gene3D" id="2.60.40.1120">
    <property type="entry name" value="Carboxypeptidase-like, regulatory domain"/>
    <property type="match status" value="1"/>
</dbReference>
<evidence type="ECO:0000313" key="7">
    <source>
        <dbReference type="EMBL" id="AEH09582.1"/>
    </source>
</evidence>
<dbReference type="AlphaFoldDB" id="F8AYZ4"/>
<dbReference type="RefSeq" id="WP_013873516.1">
    <property type="nucleotide sequence ID" value="NZ_CAAAGZ010000137.1"/>
</dbReference>
<dbReference type="SUPFAM" id="SSF54001">
    <property type="entry name" value="Cysteine proteinases"/>
    <property type="match status" value="1"/>
</dbReference>
<dbReference type="Proteomes" id="UP000001549">
    <property type="component" value="Chromosome"/>
</dbReference>
<dbReference type="InterPro" id="IPR051202">
    <property type="entry name" value="Peptidase_C40"/>
</dbReference>
<dbReference type="EMBL" id="CP002801">
    <property type="protein sequence ID" value="AEH09582.1"/>
    <property type="molecule type" value="Genomic_DNA"/>
</dbReference>
<gene>
    <name evidence="7" type="ordered locus">FsymDg_2172</name>
</gene>
<evidence type="ECO:0000313" key="8">
    <source>
        <dbReference type="Proteomes" id="UP000001549"/>
    </source>
</evidence>
<comment type="similarity">
    <text evidence="1">Belongs to the peptidase C40 family.</text>
</comment>
<dbReference type="GO" id="GO:0008234">
    <property type="term" value="F:cysteine-type peptidase activity"/>
    <property type="evidence" value="ECO:0007669"/>
    <property type="project" value="UniProtKB-KW"/>
</dbReference>
<name>F8AYZ4_9ACTN</name>